<dbReference type="HOGENOM" id="CLU_103234_0_1_6"/>
<dbReference type="InterPro" id="IPR013362">
    <property type="entry name" value="Pilus_4_PilV"/>
</dbReference>
<evidence type="ECO:0000313" key="2">
    <source>
        <dbReference type="EMBL" id="ABE55998.1"/>
    </source>
</evidence>
<proteinExistence type="predicted"/>
<dbReference type="eggNOG" id="COG4967">
    <property type="taxonomic scope" value="Bacteria"/>
</dbReference>
<keyword evidence="3" id="KW-1185">Reference proteome</keyword>
<dbReference type="NCBIfam" id="TIGR02532">
    <property type="entry name" value="IV_pilin_GFxxxE"/>
    <property type="match status" value="1"/>
</dbReference>
<sequence>MSKSVQGFSLIEVLVSLVILLIGLIGIFNLHIIAKQGSFESFQQTQATYYVHNIISRMRLNNSELANYAGTYTGSSVTGAKACDVGIGVVDLCTTAETRAWDLFQWERSFAGENETSVSGANVGGLDTATACIRVVGTDVLVVISWRGVRKTSDGAVGNADNFVTGCGAANDRRRTLAINTVII</sequence>
<evidence type="ECO:0000313" key="3">
    <source>
        <dbReference type="Proteomes" id="UP000001982"/>
    </source>
</evidence>
<feature type="transmembrane region" description="Helical" evidence="1">
    <location>
        <begin position="13"/>
        <end position="34"/>
    </location>
</feature>
<accession>Q12KM8</accession>
<dbReference type="AlphaFoldDB" id="Q12KM8"/>
<dbReference type="Pfam" id="PF07963">
    <property type="entry name" value="N_methyl"/>
    <property type="match status" value="1"/>
</dbReference>
<name>Q12KM8_SHEDO</name>
<dbReference type="OrthoDB" id="5741561at2"/>
<gene>
    <name evidence="2" type="ordered locus">Sden_2719</name>
</gene>
<keyword evidence="1" id="KW-0472">Membrane</keyword>
<dbReference type="EMBL" id="CP000302">
    <property type="protein sequence ID" value="ABE55998.1"/>
    <property type="molecule type" value="Genomic_DNA"/>
</dbReference>
<dbReference type="RefSeq" id="WP_011497148.1">
    <property type="nucleotide sequence ID" value="NC_007954.1"/>
</dbReference>
<reference evidence="2 3" key="1">
    <citation type="submission" date="2006-03" db="EMBL/GenBank/DDBJ databases">
        <title>Complete sequence of Shewanella denitrificans OS217.</title>
        <authorList>
            <consortium name="US DOE Joint Genome Institute"/>
            <person name="Copeland A."/>
            <person name="Lucas S."/>
            <person name="Lapidus A."/>
            <person name="Barry K."/>
            <person name="Detter J.C."/>
            <person name="Glavina del Rio T."/>
            <person name="Hammon N."/>
            <person name="Israni S."/>
            <person name="Dalin E."/>
            <person name="Tice H."/>
            <person name="Pitluck S."/>
            <person name="Brettin T."/>
            <person name="Bruce D."/>
            <person name="Han C."/>
            <person name="Tapia R."/>
            <person name="Gilna P."/>
            <person name="Kiss H."/>
            <person name="Schmutz J."/>
            <person name="Larimer F."/>
            <person name="Land M."/>
            <person name="Hauser L."/>
            <person name="Kyrpides N."/>
            <person name="Lykidis A."/>
            <person name="Richardson P."/>
        </authorList>
    </citation>
    <scope>NUCLEOTIDE SEQUENCE [LARGE SCALE GENOMIC DNA]</scope>
    <source>
        <strain evidence="3">OS217 / ATCC BAA-1090 / DSM 15013</strain>
    </source>
</reference>
<dbReference type="Proteomes" id="UP000001982">
    <property type="component" value="Chromosome"/>
</dbReference>
<dbReference type="KEGG" id="sdn:Sden_2719"/>
<keyword evidence="1" id="KW-0812">Transmembrane</keyword>
<dbReference type="NCBIfam" id="TIGR02523">
    <property type="entry name" value="type_IV_pilV"/>
    <property type="match status" value="1"/>
</dbReference>
<dbReference type="STRING" id="318161.Sden_2719"/>
<organism evidence="2 3">
    <name type="scientific">Shewanella denitrificans (strain OS217 / ATCC BAA-1090 / DSM 15013)</name>
    <dbReference type="NCBI Taxonomy" id="318161"/>
    <lineage>
        <taxon>Bacteria</taxon>
        <taxon>Pseudomonadati</taxon>
        <taxon>Pseudomonadota</taxon>
        <taxon>Gammaproteobacteria</taxon>
        <taxon>Alteromonadales</taxon>
        <taxon>Shewanellaceae</taxon>
        <taxon>Shewanella</taxon>
    </lineage>
</organism>
<evidence type="ECO:0000256" key="1">
    <source>
        <dbReference type="SAM" id="Phobius"/>
    </source>
</evidence>
<dbReference type="InterPro" id="IPR012902">
    <property type="entry name" value="N_methyl_site"/>
</dbReference>
<keyword evidence="1" id="KW-1133">Transmembrane helix</keyword>
<protein>
    <submittedName>
        <fullName evidence="2">Methylation</fullName>
    </submittedName>
</protein>